<comment type="caution">
    <text evidence="3">The sequence shown here is derived from an EMBL/GenBank/DDBJ whole genome shotgun (WGS) entry which is preliminary data.</text>
</comment>
<evidence type="ECO:0000313" key="3">
    <source>
        <dbReference type="EMBL" id="GAA5082789.1"/>
    </source>
</evidence>
<reference evidence="4" key="1">
    <citation type="journal article" date="2019" name="Int. J. Syst. Evol. Microbiol.">
        <title>The Global Catalogue of Microorganisms (GCM) 10K type strain sequencing project: providing services to taxonomists for standard genome sequencing and annotation.</title>
        <authorList>
            <consortium name="The Broad Institute Genomics Platform"/>
            <consortium name="The Broad Institute Genome Sequencing Center for Infectious Disease"/>
            <person name="Wu L."/>
            <person name="Ma J."/>
        </authorList>
    </citation>
    <scope>NUCLEOTIDE SEQUENCE [LARGE SCALE GENOMIC DNA]</scope>
    <source>
        <strain evidence="4">JCM 18019</strain>
    </source>
</reference>
<dbReference type="Proteomes" id="UP001500353">
    <property type="component" value="Unassembled WGS sequence"/>
</dbReference>
<dbReference type="Pfam" id="PF08327">
    <property type="entry name" value="AHSA1"/>
    <property type="match status" value="1"/>
</dbReference>
<dbReference type="EMBL" id="BAABHX010000001">
    <property type="protein sequence ID" value="GAA5082789.1"/>
    <property type="molecule type" value="Genomic_DNA"/>
</dbReference>
<feature type="domain" description="Activator of Hsp90 ATPase homologue 1/2-like C-terminal" evidence="2">
    <location>
        <begin position="11"/>
        <end position="110"/>
    </location>
</feature>
<dbReference type="Gene3D" id="3.30.530.20">
    <property type="match status" value="1"/>
</dbReference>
<dbReference type="SUPFAM" id="SSF55961">
    <property type="entry name" value="Bet v1-like"/>
    <property type="match status" value="1"/>
</dbReference>
<sequence length="157" mass="18271">METLSYEKIIDAPKQKIWDILWDTETYSQWTKFFNPASDSFMKSDWKVNGKTYFTNAQGEGMVSTIDSLDEPNQVIFKHLGMVDKDGVEDIESMEIKQWSGCFEKYILIDFDGKTKLHAEVQVEKEWQDTINTGFIKGLEIVKDLAEENNYDLNSLF</sequence>
<dbReference type="RefSeq" id="WP_345199559.1">
    <property type="nucleotide sequence ID" value="NZ_BAABHX010000001.1"/>
</dbReference>
<name>A0ABP9LPF7_9FLAO</name>
<evidence type="ECO:0000259" key="2">
    <source>
        <dbReference type="Pfam" id="PF08327"/>
    </source>
</evidence>
<keyword evidence="4" id="KW-1185">Reference proteome</keyword>
<gene>
    <name evidence="3" type="ORF">GCM10023210_00560</name>
</gene>
<dbReference type="InterPro" id="IPR013538">
    <property type="entry name" value="ASHA1/2-like_C"/>
</dbReference>
<evidence type="ECO:0000256" key="1">
    <source>
        <dbReference type="ARBA" id="ARBA00006817"/>
    </source>
</evidence>
<organism evidence="3 4">
    <name type="scientific">Chryseobacterium ginsengisoli</name>
    <dbReference type="NCBI Taxonomy" id="363853"/>
    <lineage>
        <taxon>Bacteria</taxon>
        <taxon>Pseudomonadati</taxon>
        <taxon>Bacteroidota</taxon>
        <taxon>Flavobacteriia</taxon>
        <taxon>Flavobacteriales</taxon>
        <taxon>Weeksellaceae</taxon>
        <taxon>Chryseobacterium group</taxon>
        <taxon>Chryseobacterium</taxon>
    </lineage>
</organism>
<accession>A0ABP9LPF7</accession>
<comment type="similarity">
    <text evidence="1">Belongs to the AHA1 family.</text>
</comment>
<proteinExistence type="inferred from homology"/>
<protein>
    <submittedName>
        <fullName evidence="3">SRPBCC domain-containing protein</fullName>
    </submittedName>
</protein>
<dbReference type="InterPro" id="IPR023393">
    <property type="entry name" value="START-like_dom_sf"/>
</dbReference>
<evidence type="ECO:0000313" key="4">
    <source>
        <dbReference type="Proteomes" id="UP001500353"/>
    </source>
</evidence>
<dbReference type="CDD" id="cd07814">
    <property type="entry name" value="SRPBCC_CalC_Aha1-like"/>
    <property type="match status" value="1"/>
</dbReference>